<dbReference type="RefSeq" id="WP_153217071.1">
    <property type="nucleotide sequence ID" value="NZ_WIBF01000012.1"/>
</dbReference>
<evidence type="ECO:0000256" key="1">
    <source>
        <dbReference type="SAM" id="SignalP"/>
    </source>
</evidence>
<dbReference type="GO" id="GO:0004197">
    <property type="term" value="F:cysteine-type endopeptidase activity"/>
    <property type="evidence" value="ECO:0007669"/>
    <property type="project" value="InterPro"/>
</dbReference>
<protein>
    <submittedName>
        <fullName evidence="3">Peptidase C14, caspase catalytic subunit p20</fullName>
    </submittedName>
</protein>
<dbReference type="GO" id="GO:0006508">
    <property type="term" value="P:proteolysis"/>
    <property type="evidence" value="ECO:0007669"/>
    <property type="project" value="InterPro"/>
</dbReference>
<dbReference type="EMBL" id="WIBF01000012">
    <property type="protein sequence ID" value="MQQ10091.1"/>
    <property type="molecule type" value="Genomic_DNA"/>
</dbReference>
<feature type="signal peptide" evidence="1">
    <location>
        <begin position="1"/>
        <end position="24"/>
    </location>
</feature>
<name>A0A843YGW1_9RHOB</name>
<dbReference type="InterPro" id="IPR052039">
    <property type="entry name" value="Caspase-related_regulators"/>
</dbReference>
<accession>A0A843YGW1</accession>
<evidence type="ECO:0000313" key="4">
    <source>
        <dbReference type="Proteomes" id="UP000444174"/>
    </source>
</evidence>
<dbReference type="PROSITE" id="PS50208">
    <property type="entry name" value="CASPASE_P20"/>
    <property type="match status" value="1"/>
</dbReference>
<comment type="caution">
    <text evidence="3">The sequence shown here is derived from an EMBL/GenBank/DDBJ whole genome shotgun (WGS) entry which is preliminary data.</text>
</comment>
<evidence type="ECO:0000313" key="3">
    <source>
        <dbReference type="EMBL" id="MQQ10091.1"/>
    </source>
</evidence>
<keyword evidence="4" id="KW-1185">Reference proteome</keyword>
<dbReference type="Gene3D" id="3.40.50.1460">
    <property type="match status" value="1"/>
</dbReference>
<reference evidence="3 4" key="1">
    <citation type="submission" date="2019-10" db="EMBL/GenBank/DDBJ databases">
        <title>Epibacterium sp. nov., isolated from seawater.</title>
        <authorList>
            <person name="Zhang X."/>
            <person name="Li N."/>
        </authorList>
    </citation>
    <scope>NUCLEOTIDE SEQUENCE [LARGE SCALE GENOMIC DNA]</scope>
    <source>
        <strain evidence="3 4">SM1979</strain>
    </source>
</reference>
<dbReference type="Pfam" id="PF00656">
    <property type="entry name" value="Peptidase_C14"/>
    <property type="match status" value="1"/>
</dbReference>
<sequence length="434" mass="46719">MVLRFWSVLLLVLSFALQAVSAVAEPRIALVVGNSAYGQVSPLDNPSHDARLMASTLERLGFDVRLLVDANQITMKRAIAQFGRDLRTAGEETTGLFYYAGHGVQSFGNNYLLPVDVALLDAADLDLVAVEAQSVLRQMASARNRTNIVILDACRNNPFETVAELDQNGLAEMKAPTGSFVAYATAPGEVAFDGEGSNSPFTAALVRQMDVPGLQIEQAFKNVRRDVLSQSQGLQTPWDTSSLVSDFSFRSGNTTPAPFEPVVASVPKVSALPEAVAALPSAETAMFRAAESANTIEALEEYLRVYPMGEHLNAARIALAALQSQAPAATAVPIAGLASVTFTAPITRDLPELGGRSMAELITSTPNYAPIEGLPEEVWKGQTCANCHEWNRERLCEQGQRYQVTASARSLHKPHPFGGQFKTVLRAWADNSCP</sequence>
<dbReference type="InterPro" id="IPR011600">
    <property type="entry name" value="Pept_C14_caspase"/>
</dbReference>
<dbReference type="SUPFAM" id="SSF52129">
    <property type="entry name" value="Caspase-like"/>
    <property type="match status" value="1"/>
</dbReference>
<keyword evidence="1" id="KW-0732">Signal</keyword>
<proteinExistence type="predicted"/>
<feature type="chain" id="PRO_5032645774" evidence="1">
    <location>
        <begin position="25"/>
        <end position="434"/>
    </location>
</feature>
<feature type="domain" description="Caspase family p20" evidence="2">
    <location>
        <begin position="25"/>
        <end position="158"/>
    </location>
</feature>
<gene>
    <name evidence="3" type="ORF">GFB49_16610</name>
</gene>
<dbReference type="InterPro" id="IPR029030">
    <property type="entry name" value="Caspase-like_dom_sf"/>
</dbReference>
<dbReference type="PANTHER" id="PTHR22576">
    <property type="entry name" value="MUCOSA ASSOCIATED LYMPHOID TISSUE LYMPHOMA TRANSLOCATION PROTEIN 1/PARACASPASE"/>
    <property type="match status" value="1"/>
</dbReference>
<dbReference type="PANTHER" id="PTHR22576:SF37">
    <property type="entry name" value="MUCOSA-ASSOCIATED LYMPHOID TISSUE LYMPHOMA TRANSLOCATION PROTEIN 1"/>
    <property type="match status" value="1"/>
</dbReference>
<dbReference type="AlphaFoldDB" id="A0A843YGW1"/>
<organism evidence="3 4">
    <name type="scientific">Tritonibacter litoralis</name>
    <dbReference type="NCBI Taxonomy" id="2662264"/>
    <lineage>
        <taxon>Bacteria</taxon>
        <taxon>Pseudomonadati</taxon>
        <taxon>Pseudomonadota</taxon>
        <taxon>Alphaproteobacteria</taxon>
        <taxon>Rhodobacterales</taxon>
        <taxon>Paracoccaceae</taxon>
        <taxon>Tritonibacter</taxon>
    </lineage>
</organism>
<evidence type="ECO:0000259" key="2">
    <source>
        <dbReference type="PROSITE" id="PS50208"/>
    </source>
</evidence>
<dbReference type="InterPro" id="IPR001309">
    <property type="entry name" value="Pept_C14_p20"/>
</dbReference>
<dbReference type="Proteomes" id="UP000444174">
    <property type="component" value="Unassembled WGS sequence"/>
</dbReference>